<evidence type="ECO:0000259" key="5">
    <source>
        <dbReference type="PROSITE" id="PS50931"/>
    </source>
</evidence>
<evidence type="ECO:0000256" key="4">
    <source>
        <dbReference type="ARBA" id="ARBA00023163"/>
    </source>
</evidence>
<dbReference type="RefSeq" id="WP_263572144.1">
    <property type="nucleotide sequence ID" value="NZ_JAJIRN010000007.1"/>
</dbReference>
<dbReference type="EMBL" id="JAJIRN010000007">
    <property type="protein sequence ID" value="MCV2369552.1"/>
    <property type="molecule type" value="Genomic_DNA"/>
</dbReference>
<accession>A0ABT2YHS1</accession>
<evidence type="ECO:0000313" key="7">
    <source>
        <dbReference type="Proteomes" id="UP001209701"/>
    </source>
</evidence>
<dbReference type="SUPFAM" id="SSF46785">
    <property type="entry name" value="Winged helix' DNA-binding domain"/>
    <property type="match status" value="1"/>
</dbReference>
<comment type="caution">
    <text evidence="6">The sequence shown here is derived from an EMBL/GenBank/DDBJ whole genome shotgun (WGS) entry which is preliminary data.</text>
</comment>
<sequence length="330" mass="36887">MNQAPAVPNQKPTRQRPLSVGPLRAFEAVARLLSFRGAADELFLTQSAISRQIRSLEEELGFSLFLRGTRHVELTSDGAALQTTAIAALERLDQTVRQLRQARGRRVVNVTTFASFASLWLIPRLEAFQHQHPDIDIRVSANDQVIDLDDSEFDIALRYTAAGNIPPGAERLFGETLTPAVSRWLSAQGEQGERPPLRQAADLAHYTLAEEDDSRPTAEFLGWRRWLREHGVPDLQPRRWMYLNFTYQQVQAALGGQAVALARVALVSEQLQRGDLIEPFGPAGRMSSPIAYWLLLSRHSKNRPEVVLFNDWLLAQAAQARIDIGETAPA</sequence>
<dbReference type="CDD" id="cd08432">
    <property type="entry name" value="PBP2_GcdR_TrpI_HvrB_AmpR_like"/>
    <property type="match status" value="1"/>
</dbReference>
<keyword evidence="2" id="KW-0805">Transcription regulation</keyword>
<comment type="similarity">
    <text evidence="1">Belongs to the LysR transcriptional regulatory family.</text>
</comment>
<feature type="domain" description="HTH lysR-type" evidence="5">
    <location>
        <begin position="23"/>
        <end position="75"/>
    </location>
</feature>
<keyword evidence="3" id="KW-0238">DNA-binding</keyword>
<dbReference type="Pfam" id="PF00126">
    <property type="entry name" value="HTH_1"/>
    <property type="match status" value="1"/>
</dbReference>
<dbReference type="SUPFAM" id="SSF53850">
    <property type="entry name" value="Periplasmic binding protein-like II"/>
    <property type="match status" value="1"/>
</dbReference>
<dbReference type="InterPro" id="IPR036388">
    <property type="entry name" value="WH-like_DNA-bd_sf"/>
</dbReference>
<dbReference type="Proteomes" id="UP001209701">
    <property type="component" value="Unassembled WGS sequence"/>
</dbReference>
<keyword evidence="4" id="KW-0804">Transcription</keyword>
<dbReference type="Gene3D" id="3.40.190.10">
    <property type="entry name" value="Periplasmic binding protein-like II"/>
    <property type="match status" value="2"/>
</dbReference>
<keyword evidence="7" id="KW-1185">Reference proteome</keyword>
<reference evidence="6 7" key="1">
    <citation type="submission" date="2021-11" db="EMBL/GenBank/DDBJ databases">
        <authorList>
            <person name="Liang Q."/>
            <person name="Mou H."/>
            <person name="Liu Z."/>
        </authorList>
    </citation>
    <scope>NUCLEOTIDE SEQUENCE [LARGE SCALE GENOMIC DNA]</scope>
    <source>
        <strain evidence="6 7">CHU3</strain>
    </source>
</reference>
<gene>
    <name evidence="6" type="ORF">LNV07_15850</name>
</gene>
<dbReference type="InterPro" id="IPR058163">
    <property type="entry name" value="LysR-type_TF_proteobact-type"/>
</dbReference>
<dbReference type="InterPro" id="IPR005119">
    <property type="entry name" value="LysR_subst-bd"/>
</dbReference>
<dbReference type="PROSITE" id="PS50931">
    <property type="entry name" value="HTH_LYSR"/>
    <property type="match status" value="1"/>
</dbReference>
<evidence type="ECO:0000256" key="3">
    <source>
        <dbReference type="ARBA" id="ARBA00023125"/>
    </source>
</evidence>
<dbReference type="PANTHER" id="PTHR30537:SF74">
    <property type="entry name" value="HTH-TYPE TRANSCRIPTIONAL REGULATOR TRPI"/>
    <property type="match status" value="1"/>
</dbReference>
<dbReference type="Pfam" id="PF03466">
    <property type="entry name" value="LysR_substrate"/>
    <property type="match status" value="1"/>
</dbReference>
<dbReference type="PRINTS" id="PR00039">
    <property type="entry name" value="HTHLYSR"/>
</dbReference>
<evidence type="ECO:0000313" key="6">
    <source>
        <dbReference type="EMBL" id="MCV2369552.1"/>
    </source>
</evidence>
<protein>
    <submittedName>
        <fullName evidence="6">LysR family transcriptional regulator</fullName>
    </submittedName>
</protein>
<dbReference type="InterPro" id="IPR000847">
    <property type="entry name" value="LysR_HTH_N"/>
</dbReference>
<dbReference type="PANTHER" id="PTHR30537">
    <property type="entry name" value="HTH-TYPE TRANSCRIPTIONAL REGULATOR"/>
    <property type="match status" value="1"/>
</dbReference>
<evidence type="ECO:0000256" key="1">
    <source>
        <dbReference type="ARBA" id="ARBA00009437"/>
    </source>
</evidence>
<dbReference type="InterPro" id="IPR036390">
    <property type="entry name" value="WH_DNA-bd_sf"/>
</dbReference>
<dbReference type="Gene3D" id="1.10.10.10">
    <property type="entry name" value="Winged helix-like DNA-binding domain superfamily/Winged helix DNA-binding domain"/>
    <property type="match status" value="1"/>
</dbReference>
<proteinExistence type="inferred from homology"/>
<organism evidence="6 7">
    <name type="scientific">Roseateles oligotrophus</name>
    <dbReference type="NCBI Taxonomy" id="1769250"/>
    <lineage>
        <taxon>Bacteria</taxon>
        <taxon>Pseudomonadati</taxon>
        <taxon>Pseudomonadota</taxon>
        <taxon>Betaproteobacteria</taxon>
        <taxon>Burkholderiales</taxon>
        <taxon>Sphaerotilaceae</taxon>
        <taxon>Roseateles</taxon>
    </lineage>
</organism>
<evidence type="ECO:0000256" key="2">
    <source>
        <dbReference type="ARBA" id="ARBA00023015"/>
    </source>
</evidence>
<name>A0ABT2YHS1_9BURK</name>